<name>A0A5C4J1F9_9ACTN</name>
<organism evidence="1 2">
    <name type="scientific">Actinomadura soli</name>
    <dbReference type="NCBI Taxonomy" id="2508997"/>
    <lineage>
        <taxon>Bacteria</taxon>
        <taxon>Bacillati</taxon>
        <taxon>Actinomycetota</taxon>
        <taxon>Actinomycetes</taxon>
        <taxon>Streptosporangiales</taxon>
        <taxon>Thermomonosporaceae</taxon>
        <taxon>Actinomadura</taxon>
    </lineage>
</organism>
<reference evidence="1 2" key="1">
    <citation type="submission" date="2019-05" db="EMBL/GenBank/DDBJ databases">
        <title>Draft genome sequence of Actinomadura sp. 14C53.</title>
        <authorList>
            <person name="Saricaoglu S."/>
            <person name="Isik K."/>
        </authorList>
    </citation>
    <scope>NUCLEOTIDE SEQUENCE [LARGE SCALE GENOMIC DNA]</scope>
    <source>
        <strain evidence="1 2">14C53</strain>
    </source>
</reference>
<dbReference type="AlphaFoldDB" id="A0A5C4J1F9"/>
<gene>
    <name evidence="1" type="ORF">ETD83_34920</name>
</gene>
<dbReference type="Gene3D" id="1.25.40.10">
    <property type="entry name" value="Tetratricopeptide repeat domain"/>
    <property type="match status" value="1"/>
</dbReference>
<accession>A0A5C4J1F9</accession>
<evidence type="ECO:0000313" key="2">
    <source>
        <dbReference type="Proteomes" id="UP000309174"/>
    </source>
</evidence>
<dbReference type="EMBL" id="VCKW01000280">
    <property type="protein sequence ID" value="TMQ90555.1"/>
    <property type="molecule type" value="Genomic_DNA"/>
</dbReference>
<protein>
    <submittedName>
        <fullName evidence="1">Uncharacterized protein</fullName>
    </submittedName>
</protein>
<sequence length="232" mass="25218">MNLDGVLAAAASAIVRMPEDEFAVSLARLQEEFRRQRYDDIACARHAAFVDSLELDRAAYELGRRHDADGNLGEAARWYRIAARSDHADAALCLGRTLDLLADRCAATGPYSVQREELHLITEAAQAYAEAYAAGYTEAADRIDEMLAAFTRRQRLPGPGRPRPEAEPDAASCAHVRDFVPANGVLSDEEIQELSRHAAQCMSCLEDFVDLVRAAASAIPTGAVADPFASAR</sequence>
<comment type="caution">
    <text evidence="1">The sequence shown here is derived from an EMBL/GenBank/DDBJ whole genome shotgun (WGS) entry which is preliminary data.</text>
</comment>
<keyword evidence="2" id="KW-1185">Reference proteome</keyword>
<proteinExistence type="predicted"/>
<dbReference type="RefSeq" id="WP_138649481.1">
    <property type="nucleotide sequence ID" value="NZ_VCKW01000280.1"/>
</dbReference>
<dbReference type="Proteomes" id="UP000309174">
    <property type="component" value="Unassembled WGS sequence"/>
</dbReference>
<dbReference type="OrthoDB" id="3469999at2"/>
<evidence type="ECO:0000313" key="1">
    <source>
        <dbReference type="EMBL" id="TMQ90555.1"/>
    </source>
</evidence>
<dbReference type="InterPro" id="IPR011990">
    <property type="entry name" value="TPR-like_helical_dom_sf"/>
</dbReference>